<name>A0ABP7YRD4_9SPHI</name>
<organism evidence="1 2">
    <name type="scientific">Sphingobacterium kyonggiense</name>
    <dbReference type="NCBI Taxonomy" id="714075"/>
    <lineage>
        <taxon>Bacteria</taxon>
        <taxon>Pseudomonadati</taxon>
        <taxon>Bacteroidota</taxon>
        <taxon>Sphingobacteriia</taxon>
        <taxon>Sphingobacteriales</taxon>
        <taxon>Sphingobacteriaceae</taxon>
        <taxon>Sphingobacterium</taxon>
    </lineage>
</organism>
<accession>A0ABP7YRD4</accession>
<keyword evidence="2" id="KW-1185">Reference proteome</keyword>
<gene>
    <name evidence="1" type="ORF">GCM10022216_19100</name>
</gene>
<dbReference type="RefSeq" id="WP_344674473.1">
    <property type="nucleotide sequence ID" value="NZ_BAAAZI010000007.1"/>
</dbReference>
<comment type="caution">
    <text evidence="1">The sequence shown here is derived from an EMBL/GenBank/DDBJ whole genome shotgun (WGS) entry which is preliminary data.</text>
</comment>
<dbReference type="Proteomes" id="UP001500101">
    <property type="component" value="Unassembled WGS sequence"/>
</dbReference>
<dbReference type="EMBL" id="BAAAZI010000007">
    <property type="protein sequence ID" value="GAA4140207.1"/>
    <property type="molecule type" value="Genomic_DNA"/>
</dbReference>
<reference evidence="2" key="1">
    <citation type="journal article" date="2019" name="Int. J. Syst. Evol. Microbiol.">
        <title>The Global Catalogue of Microorganisms (GCM) 10K type strain sequencing project: providing services to taxonomists for standard genome sequencing and annotation.</title>
        <authorList>
            <consortium name="The Broad Institute Genomics Platform"/>
            <consortium name="The Broad Institute Genome Sequencing Center for Infectious Disease"/>
            <person name="Wu L."/>
            <person name="Ma J."/>
        </authorList>
    </citation>
    <scope>NUCLEOTIDE SEQUENCE [LARGE SCALE GENOMIC DNA]</scope>
    <source>
        <strain evidence="2">JCM 16704</strain>
    </source>
</reference>
<evidence type="ECO:0000313" key="1">
    <source>
        <dbReference type="EMBL" id="GAA4140207.1"/>
    </source>
</evidence>
<proteinExistence type="predicted"/>
<sequence>MIKYIFSILSFFIFISFLQGQEKQLLGDREISIYKVEIKSKEWKFKGNLLQVTPEYLLIEQKEGSKKIAAKQIKTIKVKFSQKKNVPVFKNIAQTGLDIISDPEFGQTRSLRVADKPNGEPNYIQENESPLGERLLVGTAVVTGAIIGNELAKLAPQASIEKFRINFSSDKYLEKMDDLAMYSSYLQSSPEYETVLRNRLKAAMEKRKLKI</sequence>
<evidence type="ECO:0000313" key="2">
    <source>
        <dbReference type="Proteomes" id="UP001500101"/>
    </source>
</evidence>
<protein>
    <submittedName>
        <fullName evidence="1">Uncharacterized protein</fullName>
    </submittedName>
</protein>